<evidence type="ECO:0000259" key="2">
    <source>
        <dbReference type="PROSITE" id="PS51192"/>
    </source>
</evidence>
<dbReference type="Pfam" id="PF00271">
    <property type="entry name" value="Helicase_C"/>
    <property type="match status" value="1"/>
</dbReference>
<dbReference type="CDD" id="cd18012">
    <property type="entry name" value="DEXQc_arch_SWI2_SNF2"/>
    <property type="match status" value="1"/>
</dbReference>
<dbReference type="Proteomes" id="UP000216052">
    <property type="component" value="Chromosome"/>
</dbReference>
<dbReference type="InterPro" id="IPR001650">
    <property type="entry name" value="Helicase_C-like"/>
</dbReference>
<dbReference type="SUPFAM" id="SSF52540">
    <property type="entry name" value="P-loop containing nucleoside triphosphate hydrolases"/>
    <property type="match status" value="2"/>
</dbReference>
<dbReference type="InterPro" id="IPR000330">
    <property type="entry name" value="SNF2_N"/>
</dbReference>
<dbReference type="PROSITE" id="PS51192">
    <property type="entry name" value="HELICASE_ATP_BIND_1"/>
    <property type="match status" value="1"/>
</dbReference>
<proteinExistence type="predicted"/>
<organism evidence="4 5">
    <name type="scientific">Sporomusa acidovorans (strain ATCC 49682 / DSM 3132 / Mol)</name>
    <dbReference type="NCBI Taxonomy" id="1123286"/>
    <lineage>
        <taxon>Bacteria</taxon>
        <taxon>Bacillati</taxon>
        <taxon>Bacillota</taxon>
        <taxon>Negativicutes</taxon>
        <taxon>Selenomonadales</taxon>
        <taxon>Sporomusaceae</taxon>
        <taxon>Sporomusa</taxon>
    </lineage>
</organism>
<name>A0ABZ3J7L9_SPOA4</name>
<accession>A0ABZ3J7L9</accession>
<dbReference type="InterPro" id="IPR027417">
    <property type="entry name" value="P-loop_NTPase"/>
</dbReference>
<evidence type="ECO:0000259" key="3">
    <source>
        <dbReference type="PROSITE" id="PS51194"/>
    </source>
</evidence>
<dbReference type="GO" id="GO:0016787">
    <property type="term" value="F:hydrolase activity"/>
    <property type="evidence" value="ECO:0007669"/>
    <property type="project" value="UniProtKB-KW"/>
</dbReference>
<dbReference type="SMART" id="SM00490">
    <property type="entry name" value="HELICc"/>
    <property type="match status" value="1"/>
</dbReference>
<dbReference type="EC" id="3.6.4.-" evidence="4"/>
<dbReference type="SMART" id="SM00487">
    <property type="entry name" value="DEXDc"/>
    <property type="match status" value="1"/>
</dbReference>
<dbReference type="InterPro" id="IPR038718">
    <property type="entry name" value="SNF2-like_sf"/>
</dbReference>
<evidence type="ECO:0000256" key="1">
    <source>
        <dbReference type="ARBA" id="ARBA00022801"/>
    </source>
</evidence>
<evidence type="ECO:0000313" key="5">
    <source>
        <dbReference type="Proteomes" id="UP000216052"/>
    </source>
</evidence>
<reference evidence="4" key="1">
    <citation type="submission" date="2024-05" db="EMBL/GenBank/DDBJ databases">
        <title>Isolation and characterization of Sporomusa carbonis sp. nov., a carboxydotrophic hydrogenogen in the genus of Sporomusa isolated from a charcoal burning pile.</title>
        <authorList>
            <person name="Boeer T."/>
            <person name="Rosenbaum F."/>
            <person name="Eysell L."/>
            <person name="Mueller V."/>
            <person name="Daniel R."/>
            <person name="Poehlein A."/>
        </authorList>
    </citation>
    <scope>NUCLEOTIDE SEQUENCE [LARGE SCALE GENOMIC DNA]</scope>
    <source>
        <strain evidence="4">DSM 3132</strain>
    </source>
</reference>
<feature type="domain" description="Helicase ATP-binding" evidence="2">
    <location>
        <begin position="584"/>
        <end position="747"/>
    </location>
</feature>
<feature type="domain" description="Helicase C-terminal" evidence="3">
    <location>
        <begin position="873"/>
        <end position="1030"/>
    </location>
</feature>
<dbReference type="RefSeq" id="WP_093793061.1">
    <property type="nucleotide sequence ID" value="NZ_CP155571.1"/>
</dbReference>
<dbReference type="InterPro" id="IPR014001">
    <property type="entry name" value="Helicase_ATP-bd"/>
</dbReference>
<protein>
    <submittedName>
        <fullName evidence="4">RNA polymerase-associated protein RapA</fullName>
        <ecNumber evidence="4">3.6.4.-</ecNumber>
    </submittedName>
</protein>
<dbReference type="PROSITE" id="PS51194">
    <property type="entry name" value="HELICASE_CTER"/>
    <property type="match status" value="1"/>
</dbReference>
<evidence type="ECO:0000313" key="4">
    <source>
        <dbReference type="EMBL" id="XFO74118.1"/>
    </source>
</evidence>
<keyword evidence="5" id="KW-1185">Reference proteome</keyword>
<keyword evidence="1 4" id="KW-0378">Hydrolase</keyword>
<dbReference type="Gene3D" id="3.40.50.300">
    <property type="entry name" value="P-loop containing nucleotide triphosphate hydrolases"/>
    <property type="match status" value="1"/>
</dbReference>
<dbReference type="Pfam" id="PF12419">
    <property type="entry name" value="DUF3670"/>
    <property type="match status" value="1"/>
</dbReference>
<dbReference type="InterPro" id="IPR022138">
    <property type="entry name" value="DUF3670"/>
</dbReference>
<dbReference type="Pfam" id="PF00176">
    <property type="entry name" value="SNF2-rel_dom"/>
    <property type="match status" value="1"/>
</dbReference>
<gene>
    <name evidence="4" type="primary">rapA</name>
    <name evidence="4" type="ORF">SPACI_042270</name>
</gene>
<dbReference type="PANTHER" id="PTHR10799">
    <property type="entry name" value="SNF2/RAD54 HELICASE FAMILY"/>
    <property type="match status" value="1"/>
</dbReference>
<dbReference type="CDD" id="cd18793">
    <property type="entry name" value="SF2_C_SNF"/>
    <property type="match status" value="1"/>
</dbReference>
<sequence>MLILHAAWIKEKNDGAIPRLFLWAEDTAILAAFQEKKLSTDTGKTRFHPFAAPVNELRNLFNHYTDDQGTHVIYRSLATVSILFLPSGITGPFPSPQCLAACVQKTEPTEAAFHPWKLSGLSFPPSEAAALLPLLAKIGTAPPPKALPGADFTYLVILLTLTRRLILEQQYVPMLAKHTYRTTTWYQACWQPYLEEAAGTLDRIVQAMPESFCHIKEYTPSANLHYFRPDKKQTVTSFFNAMVNSCVKEALAIYDHHDLKNAYAALSAPMNNWLQLLTLNNNLSLQLPPKQAEQFHQSLLRWQQNLWPASEQNKLFRTCLRLEEPSNSGWRLNFFLQPADDLSLLVPAEAVWADQQNPGLQQILLCDLAAAAKIFAPITAVLHEPCPTGVDLTTENAYAFLSESTGFLKQSGFGIIVPNWWHKETTPIKLTVEAEDFPANSFLGLNALAAYKLEATIGDQQVSLAELENIVAYKLPLVQMAGRWLEISPAQAAAALAMLRNRQNNNRLISLSSLLHCSLNDGDFDPDEQTEPDTSPLITVKATGHLQTLLQRLSGQQTLPELAAPTAFQGTLRPYQLRGMSWLCFLRGLGLGACLADDMGLGKTIQIIAYLLHNKQTGSKQAPTLIICPTSVIGNWRREIAKFAPNLTLIVHHGSNRLSGGQFLQAAQTADVVISTYTLALRDEELFTSFTWDNVILDEAQNIKNPSTKQTLSINQLKATSRIALTGTPVENRLSELWSILHFINPGYLGTLIQFKQRYATPIERTGDQERQHSLQRLIKPFLLRRLKTDKTIIHDLPEKQETKIYCPLTKEQATLYAAVLEVMLPQIEAATIFTRKALIAATLTKLKQVCNHPAHFLKDGSLLDNRSGKLTRLIEMLEELCEENRRALIFTQYTQMGELLRQYLEQIFPVTVPFLHGGLKQSERDQLVTAFCDEQAAQPFFILSLKAGGVGLNLTRADTVFHFDRWWNPAVENQATDRAFRIGQTKNVQVYKFICPGTLEERIDAMIESKKSLAETIIGTGESWLNQLSTSELKDILTLREAELEGE</sequence>
<dbReference type="Gene3D" id="3.40.50.10810">
    <property type="entry name" value="Tandem AAA-ATPase domain"/>
    <property type="match status" value="1"/>
</dbReference>
<dbReference type="InterPro" id="IPR049730">
    <property type="entry name" value="SNF2/RAD54-like_C"/>
</dbReference>
<dbReference type="EMBL" id="CP155571">
    <property type="protein sequence ID" value="XFO74118.1"/>
    <property type="molecule type" value="Genomic_DNA"/>
</dbReference>